<accession>A0A0F9TTQ9</accession>
<sequence length="78" mass="8595">MTKKCIRTIRAKSKSTVSRAAAKDAAKLTVEKHIKIRLCKICGGVESGCKRCKGAGKVTEYDFTFIYKGMAFFGDTLQ</sequence>
<organism evidence="1">
    <name type="scientific">marine sediment metagenome</name>
    <dbReference type="NCBI Taxonomy" id="412755"/>
    <lineage>
        <taxon>unclassified sequences</taxon>
        <taxon>metagenomes</taxon>
        <taxon>ecological metagenomes</taxon>
    </lineage>
</organism>
<evidence type="ECO:0000313" key="1">
    <source>
        <dbReference type="EMBL" id="KKN82734.1"/>
    </source>
</evidence>
<name>A0A0F9TTQ9_9ZZZZ</name>
<gene>
    <name evidence="1" type="ORF">LCGC14_0305580</name>
</gene>
<dbReference type="EMBL" id="LAZR01000195">
    <property type="protein sequence ID" value="KKN82734.1"/>
    <property type="molecule type" value="Genomic_DNA"/>
</dbReference>
<reference evidence="1" key="1">
    <citation type="journal article" date="2015" name="Nature">
        <title>Complex archaea that bridge the gap between prokaryotes and eukaryotes.</title>
        <authorList>
            <person name="Spang A."/>
            <person name="Saw J.H."/>
            <person name="Jorgensen S.L."/>
            <person name="Zaremba-Niedzwiedzka K."/>
            <person name="Martijn J."/>
            <person name="Lind A.E."/>
            <person name="van Eijk R."/>
            <person name="Schleper C."/>
            <person name="Guy L."/>
            <person name="Ettema T.J."/>
        </authorList>
    </citation>
    <scope>NUCLEOTIDE SEQUENCE</scope>
</reference>
<comment type="caution">
    <text evidence="1">The sequence shown here is derived from an EMBL/GenBank/DDBJ whole genome shotgun (WGS) entry which is preliminary data.</text>
</comment>
<proteinExistence type="predicted"/>
<protein>
    <submittedName>
        <fullName evidence="1">Uncharacterized protein</fullName>
    </submittedName>
</protein>
<dbReference type="AlphaFoldDB" id="A0A0F9TTQ9"/>